<dbReference type="Pfam" id="PF01409">
    <property type="entry name" value="tRNA-synt_2d"/>
    <property type="match status" value="1"/>
</dbReference>
<dbReference type="InterPro" id="IPR010978">
    <property type="entry name" value="tRNA-bd_arm"/>
</dbReference>
<evidence type="ECO:0000256" key="1">
    <source>
        <dbReference type="ARBA" id="ARBA00004496"/>
    </source>
</evidence>
<keyword evidence="11 13" id="KW-0030">Aminoacyl-tRNA synthetase</keyword>
<feature type="domain" description="Aminoacyl-transfer RNA synthetases class-II family profile" evidence="14">
    <location>
        <begin position="109"/>
        <end position="322"/>
    </location>
</feature>
<dbReference type="PANTHER" id="PTHR11538">
    <property type="entry name" value="PHENYLALANYL-TRNA SYNTHETASE"/>
    <property type="match status" value="1"/>
</dbReference>
<evidence type="ECO:0000256" key="8">
    <source>
        <dbReference type="ARBA" id="ARBA00022840"/>
    </source>
</evidence>
<dbReference type="CDD" id="cd00496">
    <property type="entry name" value="PheRS_alpha_core"/>
    <property type="match status" value="1"/>
</dbReference>
<dbReference type="PROSITE" id="PS50862">
    <property type="entry name" value="AA_TRNA_LIGASE_II"/>
    <property type="match status" value="1"/>
</dbReference>
<evidence type="ECO:0000256" key="5">
    <source>
        <dbReference type="ARBA" id="ARBA00022598"/>
    </source>
</evidence>
<comment type="subunit">
    <text evidence="3 13">Tetramer of two alpha and two beta subunits.</text>
</comment>
<evidence type="ECO:0000256" key="10">
    <source>
        <dbReference type="ARBA" id="ARBA00022917"/>
    </source>
</evidence>
<evidence type="ECO:0000259" key="14">
    <source>
        <dbReference type="PROSITE" id="PS50862"/>
    </source>
</evidence>
<evidence type="ECO:0000256" key="6">
    <source>
        <dbReference type="ARBA" id="ARBA00022723"/>
    </source>
</evidence>
<keyword evidence="5 13" id="KW-0436">Ligase</keyword>
<comment type="similarity">
    <text evidence="2 13">Belongs to the class-II aminoacyl-tRNA synthetase family. Phe-tRNA synthetase alpha subunit type 1 subfamily.</text>
</comment>
<keyword evidence="9 13" id="KW-0460">Magnesium</keyword>
<evidence type="ECO:0000256" key="3">
    <source>
        <dbReference type="ARBA" id="ARBA00011209"/>
    </source>
</evidence>
<dbReference type="NCBIfam" id="TIGR00468">
    <property type="entry name" value="pheS"/>
    <property type="match status" value="1"/>
</dbReference>
<dbReference type="InterPro" id="IPR022911">
    <property type="entry name" value="Phe_tRNA_ligase_alpha1_bac"/>
</dbReference>
<keyword evidence="6 13" id="KW-0479">Metal-binding</keyword>
<dbReference type="SUPFAM" id="SSF46589">
    <property type="entry name" value="tRNA-binding arm"/>
    <property type="match status" value="1"/>
</dbReference>
<dbReference type="SUPFAM" id="SSF55681">
    <property type="entry name" value="Class II aaRS and biotin synthetases"/>
    <property type="match status" value="1"/>
</dbReference>
<comment type="catalytic activity">
    <reaction evidence="12 13">
        <text>tRNA(Phe) + L-phenylalanine + ATP = L-phenylalanyl-tRNA(Phe) + AMP + diphosphate + H(+)</text>
        <dbReference type="Rhea" id="RHEA:19413"/>
        <dbReference type="Rhea" id="RHEA-COMP:9668"/>
        <dbReference type="Rhea" id="RHEA-COMP:9699"/>
        <dbReference type="ChEBI" id="CHEBI:15378"/>
        <dbReference type="ChEBI" id="CHEBI:30616"/>
        <dbReference type="ChEBI" id="CHEBI:33019"/>
        <dbReference type="ChEBI" id="CHEBI:58095"/>
        <dbReference type="ChEBI" id="CHEBI:78442"/>
        <dbReference type="ChEBI" id="CHEBI:78531"/>
        <dbReference type="ChEBI" id="CHEBI:456215"/>
        <dbReference type="EC" id="6.1.1.20"/>
    </reaction>
</comment>
<dbReference type="InterPro" id="IPR004529">
    <property type="entry name" value="Phe-tRNA-synth_IIc_asu"/>
</dbReference>
<evidence type="ECO:0000256" key="12">
    <source>
        <dbReference type="ARBA" id="ARBA00049255"/>
    </source>
</evidence>
<dbReference type="GO" id="GO:0004826">
    <property type="term" value="F:phenylalanine-tRNA ligase activity"/>
    <property type="evidence" value="ECO:0007669"/>
    <property type="project" value="UniProtKB-UniRule"/>
</dbReference>
<keyword evidence="8 13" id="KW-0067">ATP-binding</keyword>
<dbReference type="InterPro" id="IPR006195">
    <property type="entry name" value="aa-tRNA-synth_II"/>
</dbReference>
<name>A0A968GIE0_9SPIO</name>
<dbReference type="GO" id="GO:0000049">
    <property type="term" value="F:tRNA binding"/>
    <property type="evidence" value="ECO:0007669"/>
    <property type="project" value="InterPro"/>
</dbReference>
<evidence type="ECO:0000256" key="9">
    <source>
        <dbReference type="ARBA" id="ARBA00022842"/>
    </source>
</evidence>
<organism evidence="15 16">
    <name type="scientific">Entomospira culicis</name>
    <dbReference type="NCBI Taxonomy" id="2719989"/>
    <lineage>
        <taxon>Bacteria</taxon>
        <taxon>Pseudomonadati</taxon>
        <taxon>Spirochaetota</taxon>
        <taxon>Spirochaetia</taxon>
        <taxon>Spirochaetales</taxon>
        <taxon>Spirochaetaceae</taxon>
        <taxon>Entomospira</taxon>
    </lineage>
</organism>
<dbReference type="Proteomes" id="UP000778951">
    <property type="component" value="Unassembled WGS sequence"/>
</dbReference>
<dbReference type="FunFam" id="3.30.930.10:FF:000089">
    <property type="entry name" value="Phenylalanine--tRNA ligase alpha subunit"/>
    <property type="match status" value="1"/>
</dbReference>
<dbReference type="GO" id="GO:0000287">
    <property type="term" value="F:magnesium ion binding"/>
    <property type="evidence" value="ECO:0007669"/>
    <property type="project" value="UniProtKB-UniRule"/>
</dbReference>
<evidence type="ECO:0000256" key="2">
    <source>
        <dbReference type="ARBA" id="ARBA00010207"/>
    </source>
</evidence>
<keyword evidence="10 13" id="KW-0648">Protein biosynthesis</keyword>
<dbReference type="HAMAP" id="MF_00281">
    <property type="entry name" value="Phe_tRNA_synth_alpha1"/>
    <property type="match status" value="1"/>
</dbReference>
<dbReference type="RefSeq" id="WP_167695626.1">
    <property type="nucleotide sequence ID" value="NZ_CP118181.1"/>
</dbReference>
<sequence length="346" mass="39312">MDSYNQLIEEITANVQHINSEAGLFQLKAEYLGKQGKVTALSAQLKSASVEEKKRIGQELNALKEIVTKLFNDKLQAITIEQANAQIAQTQYDTSLRAEWNKRSRLQGGYHPLTLIKREMEDLFHSMGFAILDGPFIEDEFHNFTALNIPQAHPARDMQDTFWFADKVHCLRTHASPIEIRAMQELTPPFKFIAPAKVFRNEEIDASHEAAFHQIEGMVIDKNIGVQHMVYFLEKLVQEILGHHTKTRLRSGFFPFVEPGFELDVTCHLCEGAGCSFCKGSGWIEFCGCGLTHPNVLIAGGLDPNEWSGFAFGLGWDRFAMIRYGIEDIRHLQSADLRFSQQFRSY</sequence>
<reference evidence="15" key="1">
    <citation type="submission" date="2020-03" db="EMBL/GenBank/DDBJ databases">
        <title>Spirochaetal bacteria isolated from arthropods constitute a novel genus Entomospira genus novum within the order Spirochaetales.</title>
        <authorList>
            <person name="Grana-Miraglia L."/>
            <person name="Sikutova S."/>
            <person name="Fingerle V."/>
            <person name="Sing A."/>
            <person name="Castillo-Ramirez S."/>
            <person name="Margos G."/>
            <person name="Rudolf I."/>
        </authorList>
    </citation>
    <scope>NUCLEOTIDE SEQUENCE</scope>
    <source>
        <strain evidence="15">BR149</strain>
    </source>
</reference>
<evidence type="ECO:0000256" key="13">
    <source>
        <dbReference type="HAMAP-Rule" id="MF_00281"/>
    </source>
</evidence>
<dbReference type="EMBL" id="JAATLM010000001">
    <property type="protein sequence ID" value="NIZ69539.1"/>
    <property type="molecule type" value="Genomic_DNA"/>
</dbReference>
<keyword evidence="16" id="KW-1185">Reference proteome</keyword>
<evidence type="ECO:0000313" key="15">
    <source>
        <dbReference type="EMBL" id="NIZ69539.1"/>
    </source>
</evidence>
<dbReference type="Pfam" id="PF02912">
    <property type="entry name" value="Phe_tRNA-synt_N"/>
    <property type="match status" value="1"/>
</dbReference>
<dbReference type="AlphaFoldDB" id="A0A968GIE0"/>
<comment type="caution">
    <text evidence="15">The sequence shown here is derived from an EMBL/GenBank/DDBJ whole genome shotgun (WGS) entry which is preliminary data.</text>
</comment>
<evidence type="ECO:0000256" key="7">
    <source>
        <dbReference type="ARBA" id="ARBA00022741"/>
    </source>
</evidence>
<proteinExistence type="inferred from homology"/>
<feature type="binding site" evidence="13">
    <location>
        <position position="258"/>
    </location>
    <ligand>
        <name>Mg(2+)</name>
        <dbReference type="ChEBI" id="CHEBI:18420"/>
        <note>shared with beta subunit</note>
    </ligand>
</feature>
<dbReference type="PANTHER" id="PTHR11538:SF41">
    <property type="entry name" value="PHENYLALANINE--TRNA LIGASE, MITOCHONDRIAL"/>
    <property type="match status" value="1"/>
</dbReference>
<dbReference type="GO" id="GO:0005737">
    <property type="term" value="C:cytoplasm"/>
    <property type="evidence" value="ECO:0007669"/>
    <property type="project" value="UniProtKB-SubCell"/>
</dbReference>
<dbReference type="Gene3D" id="3.30.930.10">
    <property type="entry name" value="Bira Bifunctional Protein, Domain 2"/>
    <property type="match status" value="1"/>
</dbReference>
<keyword evidence="4 13" id="KW-0963">Cytoplasm</keyword>
<accession>A0A968GIE0</accession>
<evidence type="ECO:0000256" key="4">
    <source>
        <dbReference type="ARBA" id="ARBA00022490"/>
    </source>
</evidence>
<dbReference type="InterPro" id="IPR004188">
    <property type="entry name" value="Phe-tRNA_ligase_II_N"/>
</dbReference>
<gene>
    <name evidence="13 15" type="primary">pheS</name>
    <name evidence="15" type="ORF">HCT48_04830</name>
</gene>
<dbReference type="InterPro" id="IPR045864">
    <property type="entry name" value="aa-tRNA-synth_II/BPL/LPL"/>
</dbReference>
<evidence type="ECO:0000313" key="16">
    <source>
        <dbReference type="Proteomes" id="UP000778951"/>
    </source>
</evidence>
<comment type="subcellular location">
    <subcellularLocation>
        <location evidence="1 13">Cytoplasm</location>
    </subcellularLocation>
</comment>
<dbReference type="GO" id="GO:0005524">
    <property type="term" value="F:ATP binding"/>
    <property type="evidence" value="ECO:0007669"/>
    <property type="project" value="UniProtKB-UniRule"/>
</dbReference>
<evidence type="ECO:0000256" key="11">
    <source>
        <dbReference type="ARBA" id="ARBA00023146"/>
    </source>
</evidence>
<dbReference type="EC" id="6.1.1.20" evidence="13"/>
<protein>
    <recommendedName>
        <fullName evidence="13">Phenylalanine--tRNA ligase alpha subunit</fullName>
        <ecNumber evidence="13">6.1.1.20</ecNumber>
    </recommendedName>
    <alternativeName>
        <fullName evidence="13">Phenylalanyl-tRNA synthetase alpha subunit</fullName>
        <shortName evidence="13">PheRS</shortName>
    </alternativeName>
</protein>
<comment type="cofactor">
    <cofactor evidence="13">
        <name>Mg(2+)</name>
        <dbReference type="ChEBI" id="CHEBI:18420"/>
    </cofactor>
    <text evidence="13">Binds 2 magnesium ions per tetramer.</text>
</comment>
<keyword evidence="7 13" id="KW-0547">Nucleotide-binding</keyword>
<dbReference type="GO" id="GO:0006432">
    <property type="term" value="P:phenylalanyl-tRNA aminoacylation"/>
    <property type="evidence" value="ECO:0007669"/>
    <property type="project" value="UniProtKB-UniRule"/>
</dbReference>
<dbReference type="InterPro" id="IPR002319">
    <property type="entry name" value="Phenylalanyl-tRNA_Synthase"/>
</dbReference>